<dbReference type="InterPro" id="IPR019760">
    <property type="entry name" value="DNA-dir_DNA_pol_A_CS"/>
</dbReference>
<keyword evidence="11 17" id="KW-0269">Exonuclease</keyword>
<dbReference type="PRINTS" id="PR00868">
    <property type="entry name" value="DNAPOLI"/>
</dbReference>
<dbReference type="SUPFAM" id="SSF53098">
    <property type="entry name" value="Ribonuclease H-like"/>
    <property type="match status" value="1"/>
</dbReference>
<organism evidence="22 23">
    <name type="scientific">Solimonas marina</name>
    <dbReference type="NCBI Taxonomy" id="2714601"/>
    <lineage>
        <taxon>Bacteria</taxon>
        <taxon>Pseudomonadati</taxon>
        <taxon>Pseudomonadota</taxon>
        <taxon>Gammaproteobacteria</taxon>
        <taxon>Nevskiales</taxon>
        <taxon>Nevskiaceae</taxon>
        <taxon>Solimonas</taxon>
    </lineage>
</organism>
<dbReference type="FunFam" id="1.20.1060.10:FF:000001">
    <property type="entry name" value="DNA polymerase I"/>
    <property type="match status" value="1"/>
</dbReference>
<dbReference type="InterPro" id="IPR036397">
    <property type="entry name" value="RNaseH_sf"/>
</dbReference>
<dbReference type="Pfam" id="PF00476">
    <property type="entry name" value="DNA_pol_A"/>
    <property type="match status" value="1"/>
</dbReference>
<reference evidence="22" key="1">
    <citation type="submission" date="2020-03" db="EMBL/GenBank/DDBJ databases">
        <title>Solimonas marina sp. nov., isolated from deep seawater of the Pacific Ocean.</title>
        <authorList>
            <person name="Liu X."/>
            <person name="Lai Q."/>
            <person name="Sun F."/>
            <person name="Gai Y."/>
            <person name="Li G."/>
            <person name="Shao Z."/>
        </authorList>
    </citation>
    <scope>NUCLEOTIDE SEQUENCE</scope>
    <source>
        <strain evidence="22">C16B3</strain>
    </source>
</reference>
<dbReference type="FunFam" id="1.10.150.20:FF:000002">
    <property type="entry name" value="DNA polymerase I"/>
    <property type="match status" value="1"/>
</dbReference>
<dbReference type="SUPFAM" id="SSF88723">
    <property type="entry name" value="PIN domain-like"/>
    <property type="match status" value="1"/>
</dbReference>
<dbReference type="InterPro" id="IPR036279">
    <property type="entry name" value="5-3_exonuclease_C_sf"/>
</dbReference>
<feature type="compositionally biased region" description="Low complexity" evidence="18">
    <location>
        <begin position="293"/>
        <end position="318"/>
    </location>
</feature>
<dbReference type="FunFam" id="3.30.420.10:FF:000026">
    <property type="entry name" value="DNA polymerase I"/>
    <property type="match status" value="1"/>
</dbReference>
<evidence type="ECO:0000256" key="17">
    <source>
        <dbReference type="RuleBase" id="RU004460"/>
    </source>
</evidence>
<dbReference type="SMART" id="SM00474">
    <property type="entry name" value="35EXOc"/>
    <property type="match status" value="1"/>
</dbReference>
<evidence type="ECO:0000259" key="21">
    <source>
        <dbReference type="SMART" id="SM00482"/>
    </source>
</evidence>
<evidence type="ECO:0000256" key="10">
    <source>
        <dbReference type="ARBA" id="ARBA00022801"/>
    </source>
</evidence>
<evidence type="ECO:0000256" key="1">
    <source>
        <dbReference type="ARBA" id="ARBA00007705"/>
    </source>
</evidence>
<dbReference type="CDD" id="cd09859">
    <property type="entry name" value="PIN_53EXO"/>
    <property type="match status" value="1"/>
</dbReference>
<comment type="caution">
    <text evidence="22">The sequence shown here is derived from an EMBL/GenBank/DDBJ whole genome shotgun (WGS) entry which is preliminary data.</text>
</comment>
<proteinExistence type="inferred from homology"/>
<dbReference type="SMART" id="SM00279">
    <property type="entry name" value="HhH2"/>
    <property type="match status" value="1"/>
</dbReference>
<comment type="similarity">
    <text evidence="1 17">Belongs to the DNA polymerase type-A family.</text>
</comment>
<dbReference type="InterPro" id="IPR008918">
    <property type="entry name" value="HhH2"/>
</dbReference>
<dbReference type="Pfam" id="PF01367">
    <property type="entry name" value="5_3_exonuc"/>
    <property type="match status" value="1"/>
</dbReference>
<dbReference type="GO" id="GO:0003887">
    <property type="term" value="F:DNA-directed DNA polymerase activity"/>
    <property type="evidence" value="ECO:0007669"/>
    <property type="project" value="UniProtKB-UniRule"/>
</dbReference>
<dbReference type="CDD" id="cd08637">
    <property type="entry name" value="DNA_pol_A_pol_I_C"/>
    <property type="match status" value="1"/>
</dbReference>
<dbReference type="GO" id="GO:0006261">
    <property type="term" value="P:DNA-templated DNA replication"/>
    <property type="evidence" value="ECO:0007669"/>
    <property type="project" value="UniProtKB-UniRule"/>
</dbReference>
<sequence length="933" mass="101613">MTREYAPLLLVDGSSWLFRAFFALPPLSNAKGEPTGAVYGMGNMLRRLFKDYAPEEIAVIFDAPGTNFRHELYAEYKANRDETPPELSAQYPAIIEMLEGMGLPVIAEPGVEADDVIGCLAQQAAARGQRVLIVTGDKDMAQLVVDGVQLLDTMKDRLMDRDGVIERFGVPPERIVDYLALMGDSVDNIPGIPGVGPKTAAKWLNEYGTLDDVIANADKVKGKIGEKLRAHLDQLPLSRELATIRCDLQLPVGVDELKPRQPDPAKLTALYTRLGFSRWVDELQRQAGGQGDAPAPSAAAAPAAEAAPAVEPEAAEVPPQQATAATLVVDDESFAAMLRALNAAGLICVDTETDSLEANRANLVGIAFAVDAGAGWYVPIGHDYLGVPEQLPRDTVLAQLKPLLEDADKPKVGQNLKYDINVFARHGIMLAGVVHDTMLQSYVLDAAGNRHDMDTLAEKHLGHKTIAFTDIAGKGKNQLTFNQIALDKAADYSAEDADITLRLHQVLYPRLAADATLKKVYETIEMPLVPVLAEVERNGVKLDVPLLGKISQELLERTGALQQDAFREAGTEFNLGSPKQLGQILYEQLKLPVLGKTPKGEPSTAEDVLEELAATHPLPRIILDWRALQKLRSTYTEQLPLAVNPYTGRVHTSYHQAVAATGRLSSSDPNLQNIPVRNAEGRRIRQAFIAEPGNSLAAIDYSQIELRLMAHFSGDPRLQSAFRDGLDIHQATAAEVFGEALDAVTADQRRAAKAINFGLIYGMSAFGLARQLGIPRGEAQDYIDRFFGRYPGVKHFMDVTRVNARETGYVETLFGRRLYLPNITARNAALRQYAERTAINAPLQGTAADLIKLAMIDVAVFLHREAPDIRMIMQVHDELVFEGPDAKLREMAPVIADRMVRVAALEVPLVADFGFGSEWDSAHSGSGHASSGS</sequence>
<dbReference type="AlphaFoldDB" id="A0A970B501"/>
<dbReference type="EMBL" id="JAAVXB010000001">
    <property type="protein sequence ID" value="NKF21050.1"/>
    <property type="molecule type" value="Genomic_DNA"/>
</dbReference>
<gene>
    <name evidence="17 22" type="primary">polA</name>
    <name evidence="22" type="ORF">G7Y82_01895</name>
</gene>
<comment type="function">
    <text evidence="17">In addition to polymerase activity, this DNA polymerase exhibits 3'-5' and 5'-3' exonuclease activity.</text>
</comment>
<dbReference type="InterPro" id="IPR001098">
    <property type="entry name" value="DNA-dir_DNA_pol_A_palm_dom"/>
</dbReference>
<keyword evidence="14 17" id="KW-0234">DNA repair</keyword>
<dbReference type="Pfam" id="PF02739">
    <property type="entry name" value="5_3_exonuc_N"/>
    <property type="match status" value="1"/>
</dbReference>
<keyword evidence="5 17" id="KW-0808">Transferase</keyword>
<dbReference type="InterPro" id="IPR002421">
    <property type="entry name" value="5-3_exonuclease"/>
</dbReference>
<feature type="domain" description="3'-5' exonuclease" evidence="19">
    <location>
        <begin position="325"/>
        <end position="512"/>
    </location>
</feature>
<dbReference type="Gene3D" id="1.10.150.20">
    <property type="entry name" value="5' to 3' exonuclease, C-terminal subdomain"/>
    <property type="match status" value="2"/>
</dbReference>
<feature type="domain" description="5'-3' exonuclease" evidence="20">
    <location>
        <begin position="6"/>
        <end position="260"/>
    </location>
</feature>
<dbReference type="RefSeq" id="WP_168146293.1">
    <property type="nucleotide sequence ID" value="NZ_JAAVXB010000001.1"/>
</dbReference>
<dbReference type="SUPFAM" id="SSF47807">
    <property type="entry name" value="5' to 3' exonuclease, C-terminal subdomain"/>
    <property type="match status" value="1"/>
</dbReference>
<dbReference type="PROSITE" id="PS00447">
    <property type="entry name" value="DNA_POLYMERASE_A"/>
    <property type="match status" value="1"/>
</dbReference>
<dbReference type="InterPro" id="IPR018320">
    <property type="entry name" value="DNA_polymerase_1"/>
</dbReference>
<dbReference type="Gene3D" id="1.20.1060.10">
    <property type="entry name" value="Taq DNA Polymerase, Chain T, domain 4"/>
    <property type="match status" value="1"/>
</dbReference>
<dbReference type="Pfam" id="PF01612">
    <property type="entry name" value="DNA_pol_A_exo1"/>
    <property type="match status" value="1"/>
</dbReference>
<evidence type="ECO:0000256" key="16">
    <source>
        <dbReference type="NCBIfam" id="TIGR00593"/>
    </source>
</evidence>
<keyword evidence="7 17" id="KW-0235">DNA replication</keyword>
<dbReference type="Gene3D" id="3.30.70.370">
    <property type="match status" value="1"/>
</dbReference>
<dbReference type="SMART" id="SM00475">
    <property type="entry name" value="53EXOc"/>
    <property type="match status" value="1"/>
</dbReference>
<evidence type="ECO:0000256" key="12">
    <source>
        <dbReference type="ARBA" id="ARBA00022932"/>
    </source>
</evidence>
<keyword evidence="6 17" id="KW-0548">Nucleotidyltransferase</keyword>
<evidence type="ECO:0000256" key="14">
    <source>
        <dbReference type="ARBA" id="ARBA00023204"/>
    </source>
</evidence>
<dbReference type="EC" id="2.7.7.7" evidence="3 16"/>
<dbReference type="GO" id="GO:0003677">
    <property type="term" value="F:DNA binding"/>
    <property type="evidence" value="ECO:0007669"/>
    <property type="project" value="UniProtKB-UniRule"/>
</dbReference>
<dbReference type="InterPro" id="IPR020046">
    <property type="entry name" value="5-3_exonucl_a-hlix_arch_N"/>
</dbReference>
<evidence type="ECO:0000256" key="3">
    <source>
        <dbReference type="ARBA" id="ARBA00012417"/>
    </source>
</evidence>
<dbReference type="FunFam" id="3.40.50.1010:FF:000001">
    <property type="entry name" value="DNA polymerase I"/>
    <property type="match status" value="1"/>
</dbReference>
<dbReference type="SUPFAM" id="SSF56672">
    <property type="entry name" value="DNA/RNA polymerases"/>
    <property type="match status" value="1"/>
</dbReference>
<dbReference type="CDD" id="cd09898">
    <property type="entry name" value="H3TH_53EXO"/>
    <property type="match status" value="1"/>
</dbReference>
<feature type="domain" description="DNA-directed DNA polymerase family A palm" evidence="21">
    <location>
        <begin position="681"/>
        <end position="887"/>
    </location>
</feature>
<evidence type="ECO:0000313" key="22">
    <source>
        <dbReference type="EMBL" id="NKF21050.1"/>
    </source>
</evidence>
<dbReference type="NCBIfam" id="TIGR00593">
    <property type="entry name" value="pola"/>
    <property type="match status" value="1"/>
</dbReference>
<evidence type="ECO:0000256" key="15">
    <source>
        <dbReference type="ARBA" id="ARBA00049244"/>
    </source>
</evidence>
<evidence type="ECO:0000256" key="11">
    <source>
        <dbReference type="ARBA" id="ARBA00022839"/>
    </source>
</evidence>
<dbReference type="InterPro" id="IPR043502">
    <property type="entry name" value="DNA/RNA_pol_sf"/>
</dbReference>
<evidence type="ECO:0000256" key="7">
    <source>
        <dbReference type="ARBA" id="ARBA00022705"/>
    </source>
</evidence>
<dbReference type="CDD" id="cd06139">
    <property type="entry name" value="DNA_polA_I_Ecoli_like_exo"/>
    <property type="match status" value="1"/>
</dbReference>
<comment type="subunit">
    <text evidence="2">Single-chain monomer with multiple functions.</text>
</comment>
<dbReference type="GO" id="GO:0006302">
    <property type="term" value="P:double-strand break repair"/>
    <property type="evidence" value="ECO:0007669"/>
    <property type="project" value="TreeGrafter"/>
</dbReference>
<evidence type="ECO:0000256" key="13">
    <source>
        <dbReference type="ARBA" id="ARBA00023125"/>
    </source>
</evidence>
<keyword evidence="8" id="KW-0540">Nuclease</keyword>
<keyword evidence="10 17" id="KW-0378">Hydrolase</keyword>
<evidence type="ECO:0000256" key="5">
    <source>
        <dbReference type="ARBA" id="ARBA00022679"/>
    </source>
</evidence>
<comment type="catalytic activity">
    <reaction evidence="15 17">
        <text>DNA(n) + a 2'-deoxyribonucleoside 5'-triphosphate = DNA(n+1) + diphosphate</text>
        <dbReference type="Rhea" id="RHEA:22508"/>
        <dbReference type="Rhea" id="RHEA-COMP:17339"/>
        <dbReference type="Rhea" id="RHEA-COMP:17340"/>
        <dbReference type="ChEBI" id="CHEBI:33019"/>
        <dbReference type="ChEBI" id="CHEBI:61560"/>
        <dbReference type="ChEBI" id="CHEBI:173112"/>
        <dbReference type="EC" id="2.7.7.7"/>
    </reaction>
</comment>
<dbReference type="InterPro" id="IPR002562">
    <property type="entry name" value="3'-5'_exonuclease_dom"/>
</dbReference>
<evidence type="ECO:0000259" key="20">
    <source>
        <dbReference type="SMART" id="SM00475"/>
    </source>
</evidence>
<evidence type="ECO:0000256" key="4">
    <source>
        <dbReference type="ARBA" id="ARBA00020311"/>
    </source>
</evidence>
<dbReference type="InterPro" id="IPR002298">
    <property type="entry name" value="DNA_polymerase_A"/>
</dbReference>
<dbReference type="NCBIfam" id="NF004397">
    <property type="entry name" value="PRK05755.1"/>
    <property type="match status" value="1"/>
</dbReference>
<name>A0A970B501_9GAMM</name>
<dbReference type="GO" id="GO:0008408">
    <property type="term" value="F:3'-5' exonuclease activity"/>
    <property type="evidence" value="ECO:0007669"/>
    <property type="project" value="UniProtKB-UniRule"/>
</dbReference>
<dbReference type="GO" id="GO:0008409">
    <property type="term" value="F:5'-3' exonuclease activity"/>
    <property type="evidence" value="ECO:0007669"/>
    <property type="project" value="UniProtKB-UniRule"/>
</dbReference>
<dbReference type="InterPro" id="IPR012337">
    <property type="entry name" value="RNaseH-like_sf"/>
</dbReference>
<keyword evidence="9 17" id="KW-0227">DNA damage</keyword>
<dbReference type="Gene3D" id="3.40.50.1010">
    <property type="entry name" value="5'-nuclease"/>
    <property type="match status" value="1"/>
</dbReference>
<keyword evidence="12 17" id="KW-0239">DNA-directed DNA polymerase</keyword>
<protein>
    <recommendedName>
        <fullName evidence="4 16">DNA polymerase I</fullName>
        <ecNumber evidence="3 16">2.7.7.7</ecNumber>
    </recommendedName>
</protein>
<keyword evidence="23" id="KW-1185">Reference proteome</keyword>
<evidence type="ECO:0000256" key="6">
    <source>
        <dbReference type="ARBA" id="ARBA00022695"/>
    </source>
</evidence>
<evidence type="ECO:0000256" key="9">
    <source>
        <dbReference type="ARBA" id="ARBA00022763"/>
    </source>
</evidence>
<dbReference type="PANTHER" id="PTHR10133:SF27">
    <property type="entry name" value="DNA POLYMERASE NU"/>
    <property type="match status" value="1"/>
</dbReference>
<dbReference type="Gene3D" id="3.30.420.10">
    <property type="entry name" value="Ribonuclease H-like superfamily/Ribonuclease H"/>
    <property type="match status" value="1"/>
</dbReference>
<dbReference type="InterPro" id="IPR029060">
    <property type="entry name" value="PIN-like_dom_sf"/>
</dbReference>
<dbReference type="Proteomes" id="UP000653472">
    <property type="component" value="Unassembled WGS sequence"/>
</dbReference>
<dbReference type="InterPro" id="IPR020045">
    <property type="entry name" value="DNA_polI_H3TH"/>
</dbReference>
<evidence type="ECO:0000313" key="23">
    <source>
        <dbReference type="Proteomes" id="UP000653472"/>
    </source>
</evidence>
<accession>A0A970B501</accession>
<feature type="region of interest" description="Disordered" evidence="18">
    <location>
        <begin position="285"/>
        <end position="318"/>
    </location>
</feature>
<dbReference type="FunFam" id="1.10.150.20:FF:000003">
    <property type="entry name" value="DNA polymerase I"/>
    <property type="match status" value="1"/>
</dbReference>
<keyword evidence="13 17" id="KW-0238">DNA-binding</keyword>
<evidence type="ECO:0000259" key="19">
    <source>
        <dbReference type="SMART" id="SM00474"/>
    </source>
</evidence>
<dbReference type="SMART" id="SM00482">
    <property type="entry name" value="POLAc"/>
    <property type="match status" value="1"/>
</dbReference>
<dbReference type="PANTHER" id="PTHR10133">
    <property type="entry name" value="DNA POLYMERASE I"/>
    <property type="match status" value="1"/>
</dbReference>
<evidence type="ECO:0000256" key="8">
    <source>
        <dbReference type="ARBA" id="ARBA00022722"/>
    </source>
</evidence>
<evidence type="ECO:0000256" key="2">
    <source>
        <dbReference type="ARBA" id="ARBA00011541"/>
    </source>
</evidence>
<evidence type="ECO:0000256" key="18">
    <source>
        <dbReference type="SAM" id="MobiDB-lite"/>
    </source>
</evidence>